<dbReference type="Proteomes" id="UP000317352">
    <property type="component" value="Genome"/>
</dbReference>
<dbReference type="EMBL" id="MN082625">
    <property type="protein sequence ID" value="QDH50354.1"/>
    <property type="molecule type" value="Genomic_DNA"/>
</dbReference>
<evidence type="ECO:0000313" key="1">
    <source>
        <dbReference type="EMBL" id="QDH50354.1"/>
    </source>
</evidence>
<reference evidence="1 2" key="1">
    <citation type="submission" date="2019-06" db="EMBL/GenBank/DDBJ databases">
        <authorList>
            <person name="Sanders K."/>
            <person name="Barth R."/>
            <person name="Bowles K."/>
            <person name="Glasgow G."/>
            <person name="Gloe M."/>
            <person name="Lewis H."/>
            <person name="McGough T."/>
            <person name="Nutbrown S."/>
            <person name="Romulus S."/>
            <person name="Sergiano J."/>
            <person name="Shin D."/>
            <person name="Suresh M."/>
            <person name="Johnson A."/>
            <person name="Temple L."/>
        </authorList>
    </citation>
    <scope>NUCLEOTIDE SEQUENCE [LARGE SCALE GENOMIC DNA]</scope>
</reference>
<gene>
    <name evidence="1" type="ORF">KAREZI_34</name>
</gene>
<evidence type="ECO:0000313" key="2">
    <source>
        <dbReference type="Proteomes" id="UP000317352"/>
    </source>
</evidence>
<protein>
    <submittedName>
        <fullName evidence="1">Uncharacterized protein</fullName>
    </submittedName>
</protein>
<sequence>MTNSSNYSILKIVKRETQILKHKGAIKMIINKETMIDAIRELGHVTVTETTDLVLVRSEGYEVTIVIKPVYTGTTITRLSVACYQTTYIEYDHDEREYKTLNGLIDYIAKHIPLLPSEIYVCKNDRAAKNRFKQLIQYDIKRNNVDYFNYNDEIAGSTENTHFAITIKVINGVFEGKIRMYKTGVGLQKFRVNSFINLQSKLYEEGVI</sequence>
<organism evidence="1 2">
    <name type="scientific">Bacillus phage Karezi</name>
    <dbReference type="NCBI Taxonomy" id="2591398"/>
    <lineage>
        <taxon>Viruses</taxon>
        <taxon>Duplodnaviria</taxon>
        <taxon>Heunggongvirae</taxon>
        <taxon>Uroviricota</taxon>
        <taxon>Caudoviricetes</taxon>
        <taxon>Salasmaviridae</taxon>
        <taxon>Tatarstanvirinae</taxon>
        <taxon>Karezivirus</taxon>
        <taxon>Karezivirus karezi</taxon>
    </lineage>
</organism>
<name>A0A514AAV4_9CAUD</name>
<accession>A0A514AAV4</accession>
<proteinExistence type="predicted"/>
<keyword evidence="2" id="KW-1185">Reference proteome</keyword>